<evidence type="ECO:0000313" key="2">
    <source>
        <dbReference type="Proteomes" id="UP000196573"/>
    </source>
</evidence>
<dbReference type="EMBL" id="FWPT01000001">
    <property type="protein sequence ID" value="SMA33665.1"/>
    <property type="molecule type" value="Genomic_DNA"/>
</dbReference>
<gene>
    <name evidence="1" type="ORF">EHSB41UT_00313</name>
</gene>
<sequence length="92" mass="10204">MSAHYKTTEADAPYFDVDTIIHINTNRYGEYGRLCALLDRGKWEIVRFSAIEGATLIVTNPDGSNERRVHGAEHDGLFLVEAIQPPGARCTA</sequence>
<name>A0A1X7AE77_9GAMM</name>
<accession>A0A1X7AE77</accession>
<dbReference type="Proteomes" id="UP000196573">
    <property type="component" value="Unassembled WGS sequence"/>
</dbReference>
<proteinExistence type="predicted"/>
<evidence type="ECO:0000313" key="1">
    <source>
        <dbReference type="EMBL" id="SMA33665.1"/>
    </source>
</evidence>
<keyword evidence="2" id="KW-1185">Reference proteome</keyword>
<organism evidence="1 2">
    <name type="scientific">Parendozoicomonas haliclonae</name>
    <dbReference type="NCBI Taxonomy" id="1960125"/>
    <lineage>
        <taxon>Bacteria</taxon>
        <taxon>Pseudomonadati</taxon>
        <taxon>Pseudomonadota</taxon>
        <taxon>Gammaproteobacteria</taxon>
        <taxon>Oceanospirillales</taxon>
        <taxon>Endozoicomonadaceae</taxon>
        <taxon>Parendozoicomonas</taxon>
    </lineage>
</organism>
<protein>
    <submittedName>
        <fullName evidence="1">Uncharacterized protein</fullName>
    </submittedName>
</protein>
<dbReference type="AlphaFoldDB" id="A0A1X7AE77"/>
<reference evidence="1 2" key="1">
    <citation type="submission" date="2017-03" db="EMBL/GenBank/DDBJ databases">
        <authorList>
            <person name="Afonso C.L."/>
            <person name="Miller P.J."/>
            <person name="Scott M.A."/>
            <person name="Spackman E."/>
            <person name="Goraichik I."/>
            <person name="Dimitrov K.M."/>
            <person name="Suarez D.L."/>
            <person name="Swayne D.E."/>
        </authorList>
    </citation>
    <scope>NUCLEOTIDE SEQUENCE [LARGE SCALE GENOMIC DNA]</scope>
    <source>
        <strain evidence="1">SB41UT1</strain>
    </source>
</reference>